<dbReference type="EMBL" id="JAPFFI010000004">
    <property type="protein sequence ID" value="KAJ6395886.1"/>
    <property type="molecule type" value="Genomic_DNA"/>
</dbReference>
<evidence type="ECO:0000313" key="1">
    <source>
        <dbReference type="EMBL" id="KAJ6395886.1"/>
    </source>
</evidence>
<protein>
    <submittedName>
        <fullName evidence="1">Uncharacterized protein</fullName>
    </submittedName>
</protein>
<reference evidence="1" key="2">
    <citation type="journal article" date="2023" name="Int. J. Mol. Sci.">
        <title>De Novo Assembly and Annotation of 11 Diverse Shrub Willow (Salix) Genomes Reveals Novel Gene Organization in Sex-Linked Regions.</title>
        <authorList>
            <person name="Hyden B."/>
            <person name="Feng K."/>
            <person name="Yates T.B."/>
            <person name="Jawdy S."/>
            <person name="Cereghino C."/>
            <person name="Smart L.B."/>
            <person name="Muchero W."/>
        </authorList>
    </citation>
    <scope>NUCLEOTIDE SEQUENCE</scope>
    <source>
        <tissue evidence="1">Shoot tip</tissue>
    </source>
</reference>
<evidence type="ECO:0000313" key="2">
    <source>
        <dbReference type="Proteomes" id="UP001141253"/>
    </source>
</evidence>
<proteinExistence type="predicted"/>
<dbReference type="Proteomes" id="UP001141253">
    <property type="component" value="Chromosome 4"/>
</dbReference>
<sequence>MRFGVKQLMITSMQLNFSSRELILFKDLLLSSTLPEPLGRQMIPAAGQAFFHARRFASFYAFFAATFDIGRNFTGCEHHHHHHHHREDAGCPRTFCLHCRISHHRNIIISSSLGHLH</sequence>
<keyword evidence="2" id="KW-1185">Reference proteome</keyword>
<organism evidence="1 2">
    <name type="scientific">Salix suchowensis</name>
    <dbReference type="NCBI Taxonomy" id="1278906"/>
    <lineage>
        <taxon>Eukaryota</taxon>
        <taxon>Viridiplantae</taxon>
        <taxon>Streptophyta</taxon>
        <taxon>Embryophyta</taxon>
        <taxon>Tracheophyta</taxon>
        <taxon>Spermatophyta</taxon>
        <taxon>Magnoliopsida</taxon>
        <taxon>eudicotyledons</taxon>
        <taxon>Gunneridae</taxon>
        <taxon>Pentapetalae</taxon>
        <taxon>rosids</taxon>
        <taxon>fabids</taxon>
        <taxon>Malpighiales</taxon>
        <taxon>Salicaceae</taxon>
        <taxon>Saliceae</taxon>
        <taxon>Salix</taxon>
    </lineage>
</organism>
<comment type="caution">
    <text evidence="1">The sequence shown here is derived from an EMBL/GenBank/DDBJ whole genome shotgun (WGS) entry which is preliminary data.</text>
</comment>
<gene>
    <name evidence="1" type="ORF">OIU77_021026</name>
</gene>
<name>A0ABQ9C8F6_9ROSI</name>
<reference evidence="1" key="1">
    <citation type="submission" date="2022-10" db="EMBL/GenBank/DDBJ databases">
        <authorList>
            <person name="Hyden B.L."/>
            <person name="Feng K."/>
            <person name="Yates T."/>
            <person name="Jawdy S."/>
            <person name="Smart L.B."/>
            <person name="Muchero W."/>
        </authorList>
    </citation>
    <scope>NUCLEOTIDE SEQUENCE</scope>
    <source>
        <tissue evidence="1">Shoot tip</tissue>
    </source>
</reference>
<accession>A0ABQ9C8F6</accession>